<gene>
    <name evidence="2" type="ORF">AFUS01_LOCUS12471</name>
</gene>
<dbReference type="PANTHER" id="PTHR11552">
    <property type="entry name" value="GLUCOSE-METHANOL-CHOLINE GMC OXIDOREDUCTASE"/>
    <property type="match status" value="1"/>
</dbReference>
<keyword evidence="3" id="KW-1185">Reference proteome</keyword>
<dbReference type="InterPro" id="IPR012132">
    <property type="entry name" value="GMC_OxRdtase"/>
</dbReference>
<dbReference type="Pfam" id="PF05199">
    <property type="entry name" value="GMC_oxred_C"/>
    <property type="match status" value="1"/>
</dbReference>
<sequence length="295" mass="33165">TILGPILIDPPKSFIPDRDLTLSNYWDYALHGKGPLSSASGLQAMAFLESSQVKRTKNESWPDLQLYLVGLGMYSKVASDISTMVGMDEKLINHYFLPYIGRDAFYLLTTLVRPMSRGEIRLQDSNPSSAPLIDPHYFEEEADFQALTDGLMLCAKLIQETKAFQELNATFLPEKAAGCENYDPLTREGMGCFARRFTSTLYHPVGTARMGKPSDPKSVVDPKLRVLKTKGLRVVDASIMPVVVNGNTNAPTIMIGERGAAFIREYWAQQYQVCPLDEYIKFREKLPLCYYSRHS</sequence>
<dbReference type="GO" id="GO:0050660">
    <property type="term" value="F:flavin adenine dinucleotide binding"/>
    <property type="evidence" value="ECO:0007669"/>
    <property type="project" value="InterPro"/>
</dbReference>
<evidence type="ECO:0000259" key="1">
    <source>
        <dbReference type="Pfam" id="PF05199"/>
    </source>
</evidence>
<feature type="domain" description="Glucose-methanol-choline oxidoreductase C-terminal" evidence="1">
    <location>
        <begin position="114"/>
        <end position="256"/>
    </location>
</feature>
<organism evidence="2 3">
    <name type="scientific">Allacma fusca</name>
    <dbReference type="NCBI Taxonomy" id="39272"/>
    <lineage>
        <taxon>Eukaryota</taxon>
        <taxon>Metazoa</taxon>
        <taxon>Ecdysozoa</taxon>
        <taxon>Arthropoda</taxon>
        <taxon>Hexapoda</taxon>
        <taxon>Collembola</taxon>
        <taxon>Symphypleona</taxon>
        <taxon>Sminthuridae</taxon>
        <taxon>Allacma</taxon>
    </lineage>
</organism>
<dbReference type="PANTHER" id="PTHR11552:SF227">
    <property type="entry name" value="GLUCOSE DEHYDROGENASE [FAD, QUINONE]-LIKE PROTEIN"/>
    <property type="match status" value="1"/>
</dbReference>
<evidence type="ECO:0000313" key="3">
    <source>
        <dbReference type="Proteomes" id="UP000708208"/>
    </source>
</evidence>
<proteinExistence type="predicted"/>
<protein>
    <recommendedName>
        <fullName evidence="1">Glucose-methanol-choline oxidoreductase C-terminal domain-containing protein</fullName>
    </recommendedName>
</protein>
<dbReference type="AlphaFoldDB" id="A0A8J2JSE5"/>
<comment type="caution">
    <text evidence="2">The sequence shown here is derived from an EMBL/GenBank/DDBJ whole genome shotgun (WGS) entry which is preliminary data.</text>
</comment>
<dbReference type="EMBL" id="CAJVCH010098602">
    <property type="protein sequence ID" value="CAG7723381.1"/>
    <property type="molecule type" value="Genomic_DNA"/>
</dbReference>
<dbReference type="GO" id="GO:0016614">
    <property type="term" value="F:oxidoreductase activity, acting on CH-OH group of donors"/>
    <property type="evidence" value="ECO:0007669"/>
    <property type="project" value="InterPro"/>
</dbReference>
<reference evidence="2" key="1">
    <citation type="submission" date="2021-06" db="EMBL/GenBank/DDBJ databases">
        <authorList>
            <person name="Hodson N. C."/>
            <person name="Mongue J. A."/>
            <person name="Jaron S. K."/>
        </authorList>
    </citation>
    <scope>NUCLEOTIDE SEQUENCE</scope>
</reference>
<dbReference type="InterPro" id="IPR007867">
    <property type="entry name" value="GMC_OxRtase_C"/>
</dbReference>
<feature type="non-terminal residue" evidence="2">
    <location>
        <position position="1"/>
    </location>
</feature>
<evidence type="ECO:0000313" key="2">
    <source>
        <dbReference type="EMBL" id="CAG7723381.1"/>
    </source>
</evidence>
<dbReference type="OrthoDB" id="269227at2759"/>
<accession>A0A8J2JSE5</accession>
<dbReference type="Proteomes" id="UP000708208">
    <property type="component" value="Unassembled WGS sequence"/>
</dbReference>
<name>A0A8J2JSE5_9HEXA</name>